<dbReference type="OrthoDB" id="916076at2"/>
<comment type="caution">
    <text evidence="3">The sequence shown here is derived from an EMBL/GenBank/DDBJ whole genome shotgun (WGS) entry which is preliminary data.</text>
</comment>
<name>A0A4R5DIU7_9BACT</name>
<dbReference type="EMBL" id="SMFL01000007">
    <property type="protein sequence ID" value="TDE13247.1"/>
    <property type="molecule type" value="Genomic_DNA"/>
</dbReference>
<protein>
    <recommendedName>
        <fullName evidence="5">Outer membrane protein beta-barrel domain-containing protein</fullName>
    </recommendedName>
</protein>
<dbReference type="RefSeq" id="WP_131959969.1">
    <property type="nucleotide sequence ID" value="NZ_SMFL01000007.1"/>
</dbReference>
<proteinExistence type="predicted"/>
<evidence type="ECO:0000313" key="4">
    <source>
        <dbReference type="Proteomes" id="UP000294850"/>
    </source>
</evidence>
<evidence type="ECO:0008006" key="5">
    <source>
        <dbReference type="Google" id="ProtNLM"/>
    </source>
</evidence>
<keyword evidence="2" id="KW-0812">Transmembrane</keyword>
<accession>A0A4R5DIU7</accession>
<evidence type="ECO:0000256" key="2">
    <source>
        <dbReference type="SAM" id="Phobius"/>
    </source>
</evidence>
<keyword evidence="2" id="KW-1133">Transmembrane helix</keyword>
<gene>
    <name evidence="3" type="ORF">E0F88_19545</name>
</gene>
<dbReference type="AlphaFoldDB" id="A0A4R5DIU7"/>
<keyword evidence="4" id="KW-1185">Reference proteome</keyword>
<feature type="compositionally biased region" description="Polar residues" evidence="1">
    <location>
        <begin position="198"/>
        <end position="211"/>
    </location>
</feature>
<keyword evidence="2" id="KW-0472">Membrane</keyword>
<feature type="transmembrane region" description="Helical" evidence="2">
    <location>
        <begin position="48"/>
        <end position="67"/>
    </location>
</feature>
<sequence length="492" mass="55921">MQTEKFDEEFRKKLLGIEPVTNEDEVDRIHNYVSSNGKIALHFPWTKFLLYGLAASLLVGSLTFNYIQNLTNRQLFSSLDSLKSRITSIDQHTPQKTALRIDTVYINRYIEKNIAPENNQELLYAQQTDPYQTQQPGNSVSLGESAIGQNFKAPDSSGITGSGTAGLSSKSSDQNNVSDLEIKNNASGNPAIKKEYSQIKSTENNPINKDVYNNMNKLLTTNPTKNSEENIQNIRSNEGNIVNGSRNWLLSELSRITKLYPTLIGLKLPVLKSPERLTSVTKDKPKYYAQSIKPILKKMDYFVGGSFDAGNSQVGGSLLGELRVTPKWSFQTGVRWTQLTGDTYYTAEQYSQQTGSDFRTLYAPYVAQNVDLLNIEQNYQLVQIPLTIAYHYQIFPNWAIRFGLGTDLSVYSQKLIRFDYKENSQSFDQGEYNAKLAVKPFNDLTINAGLERRWNNFLFRVSPYLTPQLRRTEYSKEDLSWGARVQVLYKLK</sequence>
<reference evidence="3 4" key="1">
    <citation type="submission" date="2019-03" db="EMBL/GenBank/DDBJ databases">
        <title>Dyadobacter AR-3-6 sp. nov., isolated from arctic soil.</title>
        <authorList>
            <person name="Chaudhary D.K."/>
        </authorList>
    </citation>
    <scope>NUCLEOTIDE SEQUENCE [LARGE SCALE GENOMIC DNA]</scope>
    <source>
        <strain evidence="3 4">AR-3-6</strain>
    </source>
</reference>
<dbReference type="Proteomes" id="UP000294850">
    <property type="component" value="Unassembled WGS sequence"/>
</dbReference>
<evidence type="ECO:0000313" key="3">
    <source>
        <dbReference type="EMBL" id="TDE13247.1"/>
    </source>
</evidence>
<feature type="compositionally biased region" description="Polar residues" evidence="1">
    <location>
        <begin position="165"/>
        <end position="188"/>
    </location>
</feature>
<feature type="region of interest" description="Disordered" evidence="1">
    <location>
        <begin position="151"/>
        <end position="211"/>
    </location>
</feature>
<organism evidence="3 4">
    <name type="scientific">Dyadobacter psychrotolerans</name>
    <dbReference type="NCBI Taxonomy" id="2541721"/>
    <lineage>
        <taxon>Bacteria</taxon>
        <taxon>Pseudomonadati</taxon>
        <taxon>Bacteroidota</taxon>
        <taxon>Cytophagia</taxon>
        <taxon>Cytophagales</taxon>
        <taxon>Spirosomataceae</taxon>
        <taxon>Dyadobacter</taxon>
    </lineage>
</organism>
<evidence type="ECO:0000256" key="1">
    <source>
        <dbReference type="SAM" id="MobiDB-lite"/>
    </source>
</evidence>